<dbReference type="AlphaFoldDB" id="A0A0A8Z8E9"/>
<organism evidence="1">
    <name type="scientific">Arundo donax</name>
    <name type="common">Giant reed</name>
    <name type="synonym">Donax arundinaceus</name>
    <dbReference type="NCBI Taxonomy" id="35708"/>
    <lineage>
        <taxon>Eukaryota</taxon>
        <taxon>Viridiplantae</taxon>
        <taxon>Streptophyta</taxon>
        <taxon>Embryophyta</taxon>
        <taxon>Tracheophyta</taxon>
        <taxon>Spermatophyta</taxon>
        <taxon>Magnoliopsida</taxon>
        <taxon>Liliopsida</taxon>
        <taxon>Poales</taxon>
        <taxon>Poaceae</taxon>
        <taxon>PACMAD clade</taxon>
        <taxon>Arundinoideae</taxon>
        <taxon>Arundineae</taxon>
        <taxon>Arundo</taxon>
    </lineage>
</organism>
<reference evidence="1" key="2">
    <citation type="journal article" date="2015" name="Data Brief">
        <title>Shoot transcriptome of the giant reed, Arundo donax.</title>
        <authorList>
            <person name="Barrero R.A."/>
            <person name="Guerrero F.D."/>
            <person name="Moolhuijzen P."/>
            <person name="Goolsby J.A."/>
            <person name="Tidwell J."/>
            <person name="Bellgard S.E."/>
            <person name="Bellgard M.I."/>
        </authorList>
    </citation>
    <scope>NUCLEOTIDE SEQUENCE</scope>
    <source>
        <tissue evidence="1">Shoot tissue taken approximately 20 cm above the soil surface</tissue>
    </source>
</reference>
<protein>
    <submittedName>
        <fullName evidence="1">Uncharacterized protein</fullName>
    </submittedName>
</protein>
<evidence type="ECO:0000313" key="1">
    <source>
        <dbReference type="EMBL" id="JAD35076.1"/>
    </source>
</evidence>
<name>A0A0A8Z8E9_ARUDO</name>
<dbReference type="EMBL" id="GBRH01262819">
    <property type="protein sequence ID" value="JAD35076.1"/>
    <property type="molecule type" value="Transcribed_RNA"/>
</dbReference>
<proteinExistence type="predicted"/>
<reference evidence="1" key="1">
    <citation type="submission" date="2014-09" db="EMBL/GenBank/DDBJ databases">
        <authorList>
            <person name="Magalhaes I.L.F."/>
            <person name="Oliveira U."/>
            <person name="Santos F.R."/>
            <person name="Vidigal T.H.D.A."/>
            <person name="Brescovit A.D."/>
            <person name="Santos A.J."/>
        </authorList>
    </citation>
    <scope>NUCLEOTIDE SEQUENCE</scope>
    <source>
        <tissue evidence="1">Shoot tissue taken approximately 20 cm above the soil surface</tissue>
    </source>
</reference>
<sequence>MDSYFDNKQLTQQLVLFSKKNLQSAEIHKTESHAQTSYHILQAYGSLKTSACVAITSLFNVISSDPKFPI</sequence>
<accession>A0A0A8Z8E9</accession>